<evidence type="ECO:0000313" key="5">
    <source>
        <dbReference type="Proteomes" id="UP000436088"/>
    </source>
</evidence>
<keyword evidence="5" id="KW-1185">Reference proteome</keyword>
<feature type="compositionally biased region" description="Polar residues" evidence="2">
    <location>
        <begin position="23"/>
        <end position="32"/>
    </location>
</feature>
<dbReference type="Pfam" id="PF11250">
    <property type="entry name" value="FAF"/>
    <property type="match status" value="1"/>
</dbReference>
<accession>A0A6A3B966</accession>
<dbReference type="PANTHER" id="PTHR33155:SF3">
    <property type="entry name" value="PROTEIN FAF-LIKE, CHLOROPLASTIC"/>
    <property type="match status" value="1"/>
</dbReference>
<evidence type="ECO:0000259" key="3">
    <source>
        <dbReference type="Pfam" id="PF11250"/>
    </source>
</evidence>
<dbReference type="AlphaFoldDB" id="A0A6A3B966"/>
<dbReference type="EMBL" id="VEPZ02000914">
    <property type="protein sequence ID" value="KAE8711449.1"/>
    <property type="molecule type" value="Genomic_DNA"/>
</dbReference>
<dbReference type="PANTHER" id="PTHR33155">
    <property type="entry name" value="FANTASTIC FOUR-LIKE PROTEIN (DUF3049)"/>
    <property type="match status" value="1"/>
</dbReference>
<gene>
    <name evidence="4" type="ORF">F3Y22_tig00110293pilonHSYRG00056</name>
</gene>
<feature type="compositionally biased region" description="Acidic residues" evidence="2">
    <location>
        <begin position="223"/>
        <end position="241"/>
    </location>
</feature>
<feature type="region of interest" description="Disordered" evidence="2">
    <location>
        <begin position="111"/>
        <end position="132"/>
    </location>
</feature>
<feature type="domain" description="FAF" evidence="3">
    <location>
        <begin position="164"/>
        <end position="217"/>
    </location>
</feature>
<sequence>MEGFSRWRRRVPPLGLDSIGHHPTNTPSSHIPPSTHFPFSKGKAKQSSGLFADLCWMLKMSDIWSSIISQNADDDESSKSVPVPYIHPLVKRSASSLSVKSLEICTESLGSETGSDGFSSYPPSETGDMHEDDHREKDQQLCFDHGVEPRIVKHYNYDIVGKKSFPPPIPSLSSKDGSSLRIKTHRHNGILVLEAVSFPSQNNFVAQRKNGRLVLTFSSTEEDEVGEFEEEHESFGEEDKESEMNPCCEMEEAMNVLRLAVIMNKPICLTNRNPTWPKNFDDMVKLETEDKVEATIISPPLGQVLPPRMSSRLIPSSPLSTAAATSFMLTSTIGGNPINLCQRQQSFPIIINNNC</sequence>
<name>A0A6A3B966_HIBSY</name>
<protein>
    <recommendedName>
        <fullName evidence="3">FAF domain-containing protein</fullName>
    </recommendedName>
</protein>
<dbReference type="InterPro" id="IPR021410">
    <property type="entry name" value="FAF"/>
</dbReference>
<feature type="region of interest" description="Disordered" evidence="2">
    <location>
        <begin position="15"/>
        <end position="42"/>
    </location>
</feature>
<evidence type="ECO:0000313" key="4">
    <source>
        <dbReference type="EMBL" id="KAE8711449.1"/>
    </source>
</evidence>
<proteinExistence type="inferred from homology"/>
<reference evidence="4" key="1">
    <citation type="submission" date="2019-09" db="EMBL/GenBank/DDBJ databases">
        <title>Draft genome information of white flower Hibiscus syriacus.</title>
        <authorList>
            <person name="Kim Y.-M."/>
        </authorList>
    </citation>
    <scope>NUCLEOTIDE SEQUENCE [LARGE SCALE GENOMIC DNA]</scope>
    <source>
        <strain evidence="4">YM2019G1</strain>
    </source>
</reference>
<dbReference type="InterPro" id="IPR046431">
    <property type="entry name" value="FAF_dom"/>
</dbReference>
<evidence type="ECO:0000256" key="2">
    <source>
        <dbReference type="SAM" id="MobiDB-lite"/>
    </source>
</evidence>
<organism evidence="4 5">
    <name type="scientific">Hibiscus syriacus</name>
    <name type="common">Rose of Sharon</name>
    <dbReference type="NCBI Taxonomy" id="106335"/>
    <lineage>
        <taxon>Eukaryota</taxon>
        <taxon>Viridiplantae</taxon>
        <taxon>Streptophyta</taxon>
        <taxon>Embryophyta</taxon>
        <taxon>Tracheophyta</taxon>
        <taxon>Spermatophyta</taxon>
        <taxon>Magnoliopsida</taxon>
        <taxon>eudicotyledons</taxon>
        <taxon>Gunneridae</taxon>
        <taxon>Pentapetalae</taxon>
        <taxon>rosids</taxon>
        <taxon>malvids</taxon>
        <taxon>Malvales</taxon>
        <taxon>Malvaceae</taxon>
        <taxon>Malvoideae</taxon>
        <taxon>Hibiscus</taxon>
    </lineage>
</organism>
<comment type="caution">
    <text evidence="4">The sequence shown here is derived from an EMBL/GenBank/DDBJ whole genome shotgun (WGS) entry which is preliminary data.</text>
</comment>
<feature type="compositionally biased region" description="Polar residues" evidence="2">
    <location>
        <begin position="111"/>
        <end position="123"/>
    </location>
</feature>
<feature type="region of interest" description="Disordered" evidence="2">
    <location>
        <begin position="223"/>
        <end position="244"/>
    </location>
</feature>
<dbReference type="Proteomes" id="UP000436088">
    <property type="component" value="Unassembled WGS sequence"/>
</dbReference>
<comment type="similarity">
    <text evidence="1">Belongs to the fantastic four family.</text>
</comment>
<evidence type="ECO:0000256" key="1">
    <source>
        <dbReference type="ARBA" id="ARBA00008690"/>
    </source>
</evidence>